<dbReference type="PANTHER" id="PTHR47618">
    <property type="entry name" value="BIFUNCTIONAL OLIGORIBONUCLEASE AND PAP PHOSPHATASE NRNA"/>
    <property type="match status" value="1"/>
</dbReference>
<feature type="transmembrane region" description="Helical" evidence="3">
    <location>
        <begin position="20"/>
        <end position="39"/>
    </location>
</feature>
<reference evidence="6" key="2">
    <citation type="submission" date="2021-04" db="EMBL/GenBank/DDBJ databases">
        <authorList>
            <person name="Gilroy R."/>
        </authorList>
    </citation>
    <scope>NUCLEOTIDE SEQUENCE</scope>
    <source>
        <strain evidence="6">ChiSxjej1B13-11762</strain>
    </source>
</reference>
<dbReference type="EMBL" id="DXGF01000086">
    <property type="protein sequence ID" value="HIW83586.1"/>
    <property type="molecule type" value="Genomic_DNA"/>
</dbReference>
<keyword evidence="1" id="KW-1003">Cell membrane</keyword>
<dbReference type="EC" id="3.1.4.-" evidence="1"/>
<dbReference type="Proteomes" id="UP000824263">
    <property type="component" value="Unassembled WGS sequence"/>
</dbReference>
<keyword evidence="2" id="KW-0464">Manganese</keyword>
<feature type="binding site" evidence="2">
    <location>
        <position position="531"/>
    </location>
    <ligand>
        <name>Mn(2+)</name>
        <dbReference type="ChEBI" id="CHEBI:29035"/>
        <label>2</label>
    </ligand>
</feature>
<comment type="catalytic activity">
    <reaction evidence="1">
        <text>3',3'-c-di-AMP + H2O = 5'-O-phosphonoadenylyl-(3'-&gt;5')-adenosine + H(+)</text>
        <dbReference type="Rhea" id="RHEA:54420"/>
        <dbReference type="ChEBI" id="CHEBI:15377"/>
        <dbReference type="ChEBI" id="CHEBI:15378"/>
        <dbReference type="ChEBI" id="CHEBI:71500"/>
        <dbReference type="ChEBI" id="CHEBI:138171"/>
    </reaction>
</comment>
<organism evidence="6 7">
    <name type="scientific">Candidatus Dorea gallistercoris</name>
    <dbReference type="NCBI Taxonomy" id="2838542"/>
    <lineage>
        <taxon>Bacteria</taxon>
        <taxon>Bacillati</taxon>
        <taxon>Bacillota</taxon>
        <taxon>Clostridia</taxon>
        <taxon>Lachnospirales</taxon>
        <taxon>Lachnospiraceae</taxon>
        <taxon>Dorea</taxon>
    </lineage>
</organism>
<dbReference type="AlphaFoldDB" id="A0A9D1R8B0"/>
<evidence type="ECO:0000259" key="4">
    <source>
        <dbReference type="Pfam" id="PF01368"/>
    </source>
</evidence>
<comment type="subcellular location">
    <subcellularLocation>
        <location evidence="1">Cell membrane</location>
    </subcellularLocation>
</comment>
<feature type="binding site" evidence="2">
    <location>
        <position position="452"/>
    </location>
    <ligand>
        <name>Mn(2+)</name>
        <dbReference type="ChEBI" id="CHEBI:29035"/>
        <label>1</label>
    </ligand>
</feature>
<keyword evidence="3" id="KW-0812">Transmembrane</keyword>
<evidence type="ECO:0000256" key="3">
    <source>
        <dbReference type="SAM" id="Phobius"/>
    </source>
</evidence>
<dbReference type="GO" id="GO:0016787">
    <property type="term" value="F:hydrolase activity"/>
    <property type="evidence" value="ECO:0007669"/>
    <property type="project" value="UniProtKB-UniRule"/>
</dbReference>
<dbReference type="PANTHER" id="PTHR47618:SF2">
    <property type="entry name" value="CYCLIC-DI-AMP PHOSPHODIESTERASE GDPP"/>
    <property type="match status" value="1"/>
</dbReference>
<dbReference type="InterPro" id="IPR051319">
    <property type="entry name" value="Oligoribo/pAp-PDE_c-di-AMP_PDE"/>
</dbReference>
<comment type="similarity">
    <text evidence="1">Belongs to the GdpP/PdeA phosphodiesterase family.</text>
</comment>
<dbReference type="PIRSF" id="PIRSF026583">
    <property type="entry name" value="YybT"/>
    <property type="match status" value="1"/>
</dbReference>
<feature type="binding site" evidence="2">
    <location>
        <position position="382"/>
    </location>
    <ligand>
        <name>Mn(2+)</name>
        <dbReference type="ChEBI" id="CHEBI:29035"/>
        <label>1</label>
    </ligand>
</feature>
<dbReference type="SUPFAM" id="SSF64182">
    <property type="entry name" value="DHH phosphoesterases"/>
    <property type="match status" value="1"/>
</dbReference>
<evidence type="ECO:0000313" key="6">
    <source>
        <dbReference type="EMBL" id="HIW83586.1"/>
    </source>
</evidence>
<protein>
    <recommendedName>
        <fullName evidence="1">Cyclic-di-AMP phosphodiesterase</fullName>
        <ecNumber evidence="1">3.1.4.-</ecNumber>
    </recommendedName>
</protein>
<evidence type="ECO:0000313" key="7">
    <source>
        <dbReference type="Proteomes" id="UP000824263"/>
    </source>
</evidence>
<dbReference type="FunFam" id="3.90.1640.10:FF:000002">
    <property type="entry name" value="Cyclic-di-AMP phosphodiesterase"/>
    <property type="match status" value="1"/>
</dbReference>
<keyword evidence="3" id="KW-1133">Transmembrane helix</keyword>
<gene>
    <name evidence="6" type="ORF">H9873_04605</name>
</gene>
<feature type="binding site" evidence="2">
    <location>
        <position position="476"/>
    </location>
    <ligand>
        <name>Mn(2+)</name>
        <dbReference type="ChEBI" id="CHEBI:29035"/>
        <label>2</label>
    </ligand>
</feature>
<dbReference type="Gene3D" id="3.10.310.30">
    <property type="match status" value="1"/>
</dbReference>
<dbReference type="Pfam" id="PF24898">
    <property type="entry name" value="GGDEF_GdpP"/>
    <property type="match status" value="1"/>
</dbReference>
<reference evidence="6" key="1">
    <citation type="journal article" date="2021" name="PeerJ">
        <title>Extensive microbial diversity within the chicken gut microbiome revealed by metagenomics and culture.</title>
        <authorList>
            <person name="Gilroy R."/>
            <person name="Ravi A."/>
            <person name="Getino M."/>
            <person name="Pursley I."/>
            <person name="Horton D.L."/>
            <person name="Alikhan N.F."/>
            <person name="Baker D."/>
            <person name="Gharbi K."/>
            <person name="Hall N."/>
            <person name="Watson M."/>
            <person name="Adriaenssens E.M."/>
            <person name="Foster-Nyarko E."/>
            <person name="Jarju S."/>
            <person name="Secka A."/>
            <person name="Antonio M."/>
            <person name="Oren A."/>
            <person name="Chaudhuri R.R."/>
            <person name="La Ragione R."/>
            <person name="Hildebrand F."/>
            <person name="Pallen M.J."/>
        </authorList>
    </citation>
    <scope>NUCLEOTIDE SEQUENCE</scope>
    <source>
        <strain evidence="6">ChiSxjej1B13-11762</strain>
    </source>
</reference>
<dbReference type="GO" id="GO:0046872">
    <property type="term" value="F:metal ion binding"/>
    <property type="evidence" value="ECO:0007669"/>
    <property type="project" value="UniProtKB-KW"/>
</dbReference>
<proteinExistence type="inferred from homology"/>
<dbReference type="Gene3D" id="3.90.1640.10">
    <property type="entry name" value="inorganic pyrophosphatase (n-terminal core)"/>
    <property type="match status" value="1"/>
</dbReference>
<accession>A0A9D1R8B0</accession>
<evidence type="ECO:0000256" key="2">
    <source>
        <dbReference type="PIRSR" id="PIRSR026583-50"/>
    </source>
</evidence>
<dbReference type="InterPro" id="IPR003156">
    <property type="entry name" value="DHHA1_dom"/>
</dbReference>
<feature type="domain" description="DDH" evidence="4">
    <location>
        <begin position="372"/>
        <end position="528"/>
    </location>
</feature>
<feature type="transmembrane region" description="Helical" evidence="3">
    <location>
        <begin position="45"/>
        <end position="66"/>
    </location>
</feature>
<evidence type="ECO:0000259" key="5">
    <source>
        <dbReference type="Pfam" id="PF02272"/>
    </source>
</evidence>
<dbReference type="Pfam" id="PF02272">
    <property type="entry name" value="DHHA1"/>
    <property type="match status" value="1"/>
</dbReference>
<keyword evidence="2" id="KW-0479">Metal-binding</keyword>
<comment type="cofactor">
    <cofactor evidence="2">
        <name>Mn(2+)</name>
        <dbReference type="ChEBI" id="CHEBI:29035"/>
    </cofactor>
    <text evidence="2">For phosphodiesterase activity, probably binds 2 Mn(2+) per subunit.</text>
</comment>
<keyword evidence="1 3" id="KW-0472">Membrane</keyword>
<name>A0A9D1R8B0_9FIRM</name>
<comment type="caution">
    <text evidence="6">The sequence shown here is derived from an EMBL/GenBank/DDBJ whole genome shotgun (WGS) entry which is preliminary data.</text>
</comment>
<dbReference type="InterPro" id="IPR038763">
    <property type="entry name" value="DHH_sf"/>
</dbReference>
<dbReference type="GO" id="GO:0005886">
    <property type="term" value="C:plasma membrane"/>
    <property type="evidence" value="ECO:0007669"/>
    <property type="project" value="UniProtKB-SubCell"/>
</dbReference>
<evidence type="ECO:0000256" key="1">
    <source>
        <dbReference type="PIRNR" id="PIRNR026583"/>
    </source>
</evidence>
<dbReference type="InterPro" id="IPR001667">
    <property type="entry name" value="DDH_dom"/>
</dbReference>
<feature type="binding site" evidence="2">
    <location>
        <position position="452"/>
    </location>
    <ligand>
        <name>Mn(2+)</name>
        <dbReference type="ChEBI" id="CHEBI:29035"/>
        <label>2</label>
    </ligand>
</feature>
<dbReference type="Pfam" id="PF01368">
    <property type="entry name" value="DHH"/>
    <property type="match status" value="1"/>
</dbReference>
<sequence>MGKKKKENQSIRLKGQLRLYMQWPAIMAVLLVIVNIWTYKIDRRAGTLMFIFVLIYIVMTGILYLYSKSLIVKDLVEFAAQYGVVQNTLLKELAVPYAIFLEDGKAVWMNSQFEEVLGGRPKRDVYISKYIPELNKSIFPKEENDVVHMDVYYGVREYKAELRKVSVEGFSETERLMEMPEEQEYFIAVYLQDVTELNRYIKANEEQRLVAGLIYIDNYDEVINSVEEVRQSLLVALVDRKINQYIAKADGIVKKMETDKYFIAIQRQYFKQLEEDKFSLLEEVKSVNIGNGVPVTLSIGLGLSADSYSQSYNYARVSIDLALARGGDQAVIKDSSGITYFGGKREQTSRNTRVKARVKAEALREFLTVKDKIFVMGHKLSDADALGAAVGIYRAAAALEKKAHIVLNEVSASLRPLYNAYLDNPDYPEDLFLQPAEAMGLADENSMVVVVDTNRPGMTECEGLLHIAKTIVVLDHHRQSSDNIDNALLSYIEPYASSSCEMVSEILQYIVDDIRIPKLEASSLYAGIMIDTSNFVNRTGVRTFEAAAFLRRHGADITLVRKMFRDDIESYRAKAEIISSATVYRERFAIAVGMDLKIESPTIVGAQAANELLDINQIKASFVLTEYNGRIYISARSIDEVNVQIIMERLGGGGHMNASGTQFDHTDMDQAVASLKAVIDEMIEGGDI</sequence>
<feature type="domain" description="DHHA1" evidence="5">
    <location>
        <begin position="606"/>
        <end position="679"/>
    </location>
</feature>
<dbReference type="InterPro" id="IPR014528">
    <property type="entry name" value="GdpP/PdeA"/>
</dbReference>
<feature type="binding site" evidence="2">
    <location>
        <position position="384"/>
    </location>
    <ligand>
        <name>Mn(2+)</name>
        <dbReference type="ChEBI" id="CHEBI:29035"/>
        <label>2</label>
    </ligand>
</feature>
<keyword evidence="1" id="KW-0378">Hydrolase</keyword>
<feature type="binding site" evidence="2">
    <location>
        <position position="378"/>
    </location>
    <ligand>
        <name>Mn(2+)</name>
        <dbReference type="ChEBI" id="CHEBI:29035"/>
        <label>1</label>
    </ligand>
</feature>
<dbReference type="GO" id="GO:0003676">
    <property type="term" value="F:nucleic acid binding"/>
    <property type="evidence" value="ECO:0007669"/>
    <property type="project" value="UniProtKB-UniRule"/>
</dbReference>
<comment type="function">
    <text evidence="1">Has phosphodiesterase (PDE) activity against cyclic-di-AMP (c-di-AMP).</text>
</comment>